<keyword evidence="6" id="KW-0812">Transmembrane</keyword>
<dbReference type="InterPro" id="IPR002165">
    <property type="entry name" value="Plexin_repeat"/>
</dbReference>
<dbReference type="FunFam" id="2.60.40.10:FF:000728">
    <property type="entry name" value="Plexin D1"/>
    <property type="match status" value="1"/>
</dbReference>
<feature type="region of interest" description="Disordered" evidence="16">
    <location>
        <begin position="1"/>
        <end position="206"/>
    </location>
</feature>
<keyword evidence="19" id="KW-1185">Reference proteome</keyword>
<protein>
    <recommendedName>
        <fullName evidence="17">PSI domain-containing protein</fullName>
    </recommendedName>
</protein>
<dbReference type="AlphaFoldDB" id="A0A3B3WXE7"/>
<evidence type="ECO:0000256" key="13">
    <source>
        <dbReference type="ARBA" id="ARBA00023170"/>
    </source>
</evidence>
<evidence type="ECO:0000256" key="9">
    <source>
        <dbReference type="ARBA" id="ARBA00022989"/>
    </source>
</evidence>
<organism evidence="18 19">
    <name type="scientific">Poecilia mexicana</name>
    <dbReference type="NCBI Taxonomy" id="48701"/>
    <lineage>
        <taxon>Eukaryota</taxon>
        <taxon>Metazoa</taxon>
        <taxon>Chordata</taxon>
        <taxon>Craniata</taxon>
        <taxon>Vertebrata</taxon>
        <taxon>Euteleostomi</taxon>
        <taxon>Actinopterygii</taxon>
        <taxon>Neopterygii</taxon>
        <taxon>Teleostei</taxon>
        <taxon>Neoteleostei</taxon>
        <taxon>Acanthomorphata</taxon>
        <taxon>Ovalentaria</taxon>
        <taxon>Atherinomorphae</taxon>
        <taxon>Cyprinodontiformes</taxon>
        <taxon>Poeciliidae</taxon>
        <taxon>Poeciliinae</taxon>
        <taxon>Poecilia</taxon>
    </lineage>
</organism>
<dbReference type="InterPro" id="IPR015943">
    <property type="entry name" value="WD40/YVTN_repeat-like_dom_sf"/>
</dbReference>
<evidence type="ECO:0000256" key="10">
    <source>
        <dbReference type="ARBA" id="ARBA00023054"/>
    </source>
</evidence>
<dbReference type="SUPFAM" id="SSF103575">
    <property type="entry name" value="Plexin repeat"/>
    <property type="match status" value="1"/>
</dbReference>
<keyword evidence="9" id="KW-1133">Transmembrane helix</keyword>
<evidence type="ECO:0000256" key="16">
    <source>
        <dbReference type="SAM" id="MobiDB-lite"/>
    </source>
</evidence>
<proteinExistence type="inferred from homology"/>
<keyword evidence="8" id="KW-0677">Repeat</keyword>
<evidence type="ECO:0000256" key="14">
    <source>
        <dbReference type="ARBA" id="ARBA00023180"/>
    </source>
</evidence>
<feature type="domain" description="PSI" evidence="17">
    <location>
        <begin position="842"/>
        <end position="893"/>
    </location>
</feature>
<dbReference type="InterPro" id="IPR041019">
    <property type="entry name" value="TIG1_plexin"/>
</dbReference>
<feature type="compositionally biased region" description="Polar residues" evidence="16">
    <location>
        <begin position="38"/>
        <end position="54"/>
    </location>
</feature>
<dbReference type="Pfam" id="PF01437">
    <property type="entry name" value="PSI"/>
    <property type="match status" value="1"/>
</dbReference>
<dbReference type="PANTHER" id="PTHR17613">
    <property type="entry name" value="CEREBRAL PROTEIN-11-RELATED"/>
    <property type="match status" value="1"/>
</dbReference>
<dbReference type="PANTHER" id="PTHR17613:SF22">
    <property type="entry name" value="TRANSMEMBRANE AND COILED-COIL DOMAINS PROTEIN 1 ISOFORM X1"/>
    <property type="match status" value="1"/>
</dbReference>
<keyword evidence="14" id="KW-0325">Glycoprotein</keyword>
<dbReference type="GO" id="GO:0012505">
    <property type="term" value="C:endomembrane system"/>
    <property type="evidence" value="ECO:0007669"/>
    <property type="project" value="TreeGrafter"/>
</dbReference>
<keyword evidence="11" id="KW-0472">Membrane</keyword>
<feature type="domain" description="PSI" evidence="17">
    <location>
        <begin position="991"/>
        <end position="1033"/>
    </location>
</feature>
<keyword evidence="4" id="KW-0217">Developmental protein</keyword>
<comment type="subcellular location">
    <subcellularLocation>
        <location evidence="1">Cell membrane</location>
        <topology evidence="1">Single-pass membrane protein</topology>
    </subcellularLocation>
</comment>
<keyword evidence="10 15" id="KW-0175">Coiled coil</keyword>
<dbReference type="InterPro" id="IPR001627">
    <property type="entry name" value="Semap_dom"/>
</dbReference>
<dbReference type="SUPFAM" id="SSF101912">
    <property type="entry name" value="Sema domain"/>
    <property type="match status" value="1"/>
</dbReference>
<dbReference type="InterPro" id="IPR019394">
    <property type="entry name" value="TEX28/TMCC"/>
</dbReference>
<evidence type="ECO:0000256" key="7">
    <source>
        <dbReference type="ARBA" id="ARBA00022729"/>
    </source>
</evidence>
<evidence type="ECO:0000256" key="6">
    <source>
        <dbReference type="ARBA" id="ARBA00022692"/>
    </source>
</evidence>
<feature type="coiled-coil region" evidence="15">
    <location>
        <begin position="305"/>
        <end position="339"/>
    </location>
</feature>
<evidence type="ECO:0000256" key="2">
    <source>
        <dbReference type="ARBA" id="ARBA00008108"/>
    </source>
</evidence>
<sequence>MQQVENSQSDPEKMGPSSNPAASGGTEGSQGPGLRRASSLSAHPSLSKMSQNAKESMGVLGQGLKQLFQHQRKRLSLSRSTIPSSSSSSSSSVVSAGGASPSAPQDILGSCTSDSDRLSAPVISSAAGQGSGAAGMIRRGTSLQARRSKGSGSGSGDRDPLLRSSPQPPQRRNTHDPQQHVSRPRSSSTTDATPSSPAPAHGVGDVVLSSGYQSTEETDRIDRLEVSGLGQTPLAVSYGADGSFPSGDDATPDPQRTKQAIAQLQQKIIKLTEQIKIEQTARDDNVAEYLKLANNADKQQSTRIKQVFEKKNQKSAQTIQQLQRKLEHYHRKLREVEHNGIPRQPKDVLRDMQQGLKDVGAKVSGFSEGVVDSVKGGLSSFSQATHSAAGAVVSKPREIASLIRNKFGSADNIPNLKDSLDDPSVEEGVTGGGGRSLTNTGHHLQLSPKYISDDDCSSATSGSAGANSTTGAPGGPPSSKGNTLERSQGSSLDMLLQEVQDLRDGQTRLEESLDSLKSNYQRDYTVVMQALQEERFRCERLEEQLNDLTELHQNEILNLKQELASMEEKIAYQSYERARDIQLQPEQLDCGAAHLQHPLALRRPLRAIPLFGNSALSSVSVDNVHNHTVVFLGTSNGRLHKLTLFPNMTLASQRNMKLPAGEAVHHIMTFDPNDGNFLYVMTSHHMLRVKVAECDQWKSCTDCLGAKDAYCGWCTLENRCTIQNECARGLLPRSWITLGEGPKQCPSITLTPPEISISAKIEAVGILINGSIPDLIGSKVECEYKPGVSTAATVYGLQIQTCPLLPPENYQPIPPGTDHLTVSVAIKVNGTSVVSGSFIIYDCERTGQIHPKTSCMSCLSTRWKCYWDQEHHQCLSSKDESKPNLLESAASCPSLISSEVPPSPSGMAQDFIMNLSNIQGTEKLECDFGIGRRYEAIWLDNSTVKCSGVTLFTNQRSQIYHLSLRRAGYFSSQREDIFLDSPQPMKVEVYNCGAGSSDCSQCWGREDQGHLCGWCESSCRPRDDCQPDRNVCPAPEIHKCQLLRACLDRFLIKQFILQQHQHSLSHSPHGTQRRGSVIHQEGMGTPPPL</sequence>
<evidence type="ECO:0000313" key="18">
    <source>
        <dbReference type="Ensembl" id="ENSPMEP00000007339.1"/>
    </source>
</evidence>
<comment type="similarity">
    <text evidence="2">Belongs to the TEX28 family.</text>
</comment>
<dbReference type="GO" id="GO:0007411">
    <property type="term" value="P:axon guidance"/>
    <property type="evidence" value="ECO:0007669"/>
    <property type="project" value="UniProtKB-ARBA"/>
</dbReference>
<keyword evidence="13" id="KW-0675">Receptor</keyword>
<evidence type="ECO:0000313" key="19">
    <source>
        <dbReference type="Proteomes" id="UP000261480"/>
    </source>
</evidence>
<name>A0A3B3WXE7_9TELE</name>
<evidence type="ECO:0000256" key="1">
    <source>
        <dbReference type="ARBA" id="ARBA00004162"/>
    </source>
</evidence>
<comment type="similarity">
    <text evidence="3">Belongs to the plexin family.</text>
</comment>
<dbReference type="Proteomes" id="UP000261480">
    <property type="component" value="Unplaced"/>
</dbReference>
<dbReference type="STRING" id="48701.ENSPMEP00000007339"/>
<evidence type="ECO:0000256" key="8">
    <source>
        <dbReference type="ARBA" id="ARBA00022737"/>
    </source>
</evidence>
<evidence type="ECO:0000256" key="5">
    <source>
        <dbReference type="ARBA" id="ARBA00022475"/>
    </source>
</evidence>
<dbReference type="Gene3D" id="2.130.10.10">
    <property type="entry name" value="YVTN repeat-like/Quinoprotein amine dehydrogenase"/>
    <property type="match status" value="1"/>
</dbReference>
<dbReference type="FunFam" id="2.60.40.10:FF:000868">
    <property type="entry name" value="Plexin D1"/>
    <property type="match status" value="1"/>
</dbReference>
<dbReference type="Ensembl" id="ENSPMET00000004299.1">
    <property type="protein sequence ID" value="ENSPMEP00000007339.1"/>
    <property type="gene ID" value="ENSPMEG00000008968.1"/>
</dbReference>
<dbReference type="Pfam" id="PF01403">
    <property type="entry name" value="Sema"/>
    <property type="match status" value="1"/>
</dbReference>
<evidence type="ECO:0000256" key="11">
    <source>
        <dbReference type="ARBA" id="ARBA00023136"/>
    </source>
</evidence>
<dbReference type="InterPro" id="IPR016201">
    <property type="entry name" value="PSI"/>
</dbReference>
<dbReference type="GO" id="GO:0120025">
    <property type="term" value="C:plasma membrane bounded cell projection"/>
    <property type="evidence" value="ECO:0007669"/>
    <property type="project" value="UniProtKB-ARBA"/>
</dbReference>
<keyword evidence="5" id="KW-1003">Cell membrane</keyword>
<reference evidence="18" key="1">
    <citation type="submission" date="2025-08" db="UniProtKB">
        <authorList>
            <consortium name="Ensembl"/>
        </authorList>
    </citation>
    <scope>IDENTIFICATION</scope>
</reference>
<evidence type="ECO:0000256" key="3">
    <source>
        <dbReference type="ARBA" id="ARBA00010297"/>
    </source>
</evidence>
<dbReference type="InterPro" id="IPR036352">
    <property type="entry name" value="Semap_dom_sf"/>
</dbReference>
<dbReference type="Pfam" id="PF10267">
    <property type="entry name" value="Tmemb_cc2"/>
    <property type="match status" value="1"/>
</dbReference>
<evidence type="ECO:0000256" key="4">
    <source>
        <dbReference type="ARBA" id="ARBA00022473"/>
    </source>
</evidence>
<keyword evidence="12" id="KW-1015">Disulfide bond</keyword>
<dbReference type="Pfam" id="PF17960">
    <property type="entry name" value="TIG_plexin"/>
    <property type="match status" value="1"/>
</dbReference>
<evidence type="ECO:0000259" key="17">
    <source>
        <dbReference type="SMART" id="SM00423"/>
    </source>
</evidence>
<feature type="region of interest" description="Disordered" evidence="16">
    <location>
        <begin position="410"/>
        <end position="488"/>
    </location>
</feature>
<feature type="domain" description="PSI" evidence="17">
    <location>
        <begin position="693"/>
        <end position="746"/>
    </location>
</feature>
<evidence type="ECO:0000256" key="15">
    <source>
        <dbReference type="SAM" id="Coils"/>
    </source>
</evidence>
<accession>A0A3B3WXE7</accession>
<dbReference type="Gene3D" id="2.60.40.10">
    <property type="entry name" value="Immunoglobulins"/>
    <property type="match status" value="1"/>
</dbReference>
<reference evidence="18" key="2">
    <citation type="submission" date="2025-09" db="UniProtKB">
        <authorList>
            <consortium name="Ensembl"/>
        </authorList>
    </citation>
    <scope>IDENTIFICATION</scope>
</reference>
<feature type="region of interest" description="Disordered" evidence="16">
    <location>
        <begin position="1063"/>
        <end position="1089"/>
    </location>
</feature>
<feature type="compositionally biased region" description="Low complexity" evidence="16">
    <location>
        <begin position="184"/>
        <end position="200"/>
    </location>
</feature>
<keyword evidence="7" id="KW-0732">Signal</keyword>
<feature type="compositionally biased region" description="Low complexity" evidence="16">
    <location>
        <begin position="77"/>
        <end position="102"/>
    </location>
</feature>
<feature type="coiled-coil region" evidence="15">
    <location>
        <begin position="499"/>
        <end position="569"/>
    </location>
</feature>
<dbReference type="GO" id="GO:0005886">
    <property type="term" value="C:plasma membrane"/>
    <property type="evidence" value="ECO:0007669"/>
    <property type="project" value="UniProtKB-SubCell"/>
</dbReference>
<dbReference type="InterPro" id="IPR013783">
    <property type="entry name" value="Ig-like_fold"/>
</dbReference>
<feature type="region of interest" description="Disordered" evidence="16">
    <location>
        <begin position="236"/>
        <end position="256"/>
    </location>
</feature>
<evidence type="ECO:0000256" key="12">
    <source>
        <dbReference type="ARBA" id="ARBA00023157"/>
    </source>
</evidence>
<feature type="compositionally biased region" description="Low complexity" evidence="16">
    <location>
        <begin position="457"/>
        <end position="471"/>
    </location>
</feature>
<dbReference type="SMART" id="SM00423">
    <property type="entry name" value="PSI"/>
    <property type="match status" value="3"/>
</dbReference>